<dbReference type="EMBL" id="HG793285">
    <property type="protein sequence ID" value="CRL31377.1"/>
    <property type="molecule type" value="Genomic_DNA"/>
</dbReference>
<reference evidence="1 2" key="1">
    <citation type="journal article" date="2014" name="Nat. Commun.">
        <title>Multiple recent horizontal transfers of a large genomic region in cheese making fungi.</title>
        <authorList>
            <person name="Cheeseman K."/>
            <person name="Ropars J."/>
            <person name="Renault P."/>
            <person name="Dupont J."/>
            <person name="Gouzy J."/>
            <person name="Branca A."/>
            <person name="Abraham A.L."/>
            <person name="Ceppi M."/>
            <person name="Conseiller E."/>
            <person name="Debuchy R."/>
            <person name="Malagnac F."/>
            <person name="Goarin A."/>
            <person name="Silar P."/>
            <person name="Lacoste S."/>
            <person name="Sallet E."/>
            <person name="Bensimon A."/>
            <person name="Giraud T."/>
            <person name="Brygoo Y."/>
        </authorList>
    </citation>
    <scope>NUCLEOTIDE SEQUENCE [LARGE SCALE GENOMIC DNA]</scope>
    <source>
        <strain evidence="2">FM 013</strain>
    </source>
</reference>
<evidence type="ECO:0000313" key="2">
    <source>
        <dbReference type="Proteomes" id="UP000053732"/>
    </source>
</evidence>
<proteinExistence type="predicted"/>
<evidence type="ECO:0000313" key="1">
    <source>
        <dbReference type="EMBL" id="CRL31377.1"/>
    </source>
</evidence>
<name>A0A0G4PYG8_PENC3</name>
<dbReference type="AlphaFoldDB" id="A0A0G4PYG8"/>
<keyword evidence="2" id="KW-1185">Reference proteome</keyword>
<gene>
    <name evidence="1" type="ORF">PCAMFM013_S155g000001</name>
</gene>
<sequence length="93" mass="10455">MSPGWGLLQDLTGHTSNELQRLHKTGTERSNNSVHQVLQNLQDTICTLVEKACQAQAECEEFCSVNASFSARDVLEPVRRMYTDRQASSQSRD</sequence>
<dbReference type="Proteomes" id="UP000053732">
    <property type="component" value="Unassembled WGS sequence"/>
</dbReference>
<protein>
    <submittedName>
        <fullName evidence="1">Str. FM013</fullName>
    </submittedName>
</protein>
<organism evidence="1 2">
    <name type="scientific">Penicillium camemberti (strain FM 013)</name>
    <dbReference type="NCBI Taxonomy" id="1429867"/>
    <lineage>
        <taxon>Eukaryota</taxon>
        <taxon>Fungi</taxon>
        <taxon>Dikarya</taxon>
        <taxon>Ascomycota</taxon>
        <taxon>Pezizomycotina</taxon>
        <taxon>Eurotiomycetes</taxon>
        <taxon>Eurotiomycetidae</taxon>
        <taxon>Eurotiales</taxon>
        <taxon>Aspergillaceae</taxon>
        <taxon>Penicillium</taxon>
    </lineage>
</organism>
<accession>A0A0G4PYG8</accession>